<protein>
    <submittedName>
        <fullName evidence="1">Uncharacterized protein</fullName>
    </submittedName>
</protein>
<reference evidence="1 2" key="1">
    <citation type="journal article" date="2024" name="J. Plant Pathol.">
        <title>Sequence and assembly of the genome of Seiridium unicorne, isolate CBS 538.82, causal agent of cypress canker disease.</title>
        <authorList>
            <person name="Scali E."/>
            <person name="Rocca G.D."/>
            <person name="Danti R."/>
            <person name="Garbelotto M."/>
            <person name="Barberini S."/>
            <person name="Baroncelli R."/>
            <person name="Emiliani G."/>
        </authorList>
    </citation>
    <scope>NUCLEOTIDE SEQUENCE [LARGE SCALE GENOMIC DNA]</scope>
    <source>
        <strain evidence="1 2">BM-138-508</strain>
    </source>
</reference>
<gene>
    <name evidence="1" type="ORF">SUNI508_10062</name>
</gene>
<accession>A0ABR2UN60</accession>
<evidence type="ECO:0000313" key="1">
    <source>
        <dbReference type="EMBL" id="KAK9415933.1"/>
    </source>
</evidence>
<dbReference type="Proteomes" id="UP001408356">
    <property type="component" value="Unassembled WGS sequence"/>
</dbReference>
<evidence type="ECO:0000313" key="2">
    <source>
        <dbReference type="Proteomes" id="UP001408356"/>
    </source>
</evidence>
<keyword evidence="2" id="KW-1185">Reference proteome</keyword>
<dbReference type="EMBL" id="JARVKF010000411">
    <property type="protein sequence ID" value="KAK9415933.1"/>
    <property type="molecule type" value="Genomic_DNA"/>
</dbReference>
<proteinExistence type="predicted"/>
<name>A0ABR2UN60_9PEZI</name>
<comment type="caution">
    <text evidence="1">The sequence shown here is derived from an EMBL/GenBank/DDBJ whole genome shotgun (WGS) entry which is preliminary data.</text>
</comment>
<sequence>MRPCTRLRLRLRLQLTLAACNRGKRDSAILQVEAPAAWPSSSLDVSGRKKGLLPAAPRPDRTASFRKGFELNRLRGVFVAHINGDRQSLLFEGLPVARCTELLEHVHRSSTWYLLQPRSIAFTFTPSLRSVPSLPWRVGTPRPRRNTRIPLYLALL</sequence>
<organism evidence="1 2">
    <name type="scientific">Seiridium unicorne</name>
    <dbReference type="NCBI Taxonomy" id="138068"/>
    <lineage>
        <taxon>Eukaryota</taxon>
        <taxon>Fungi</taxon>
        <taxon>Dikarya</taxon>
        <taxon>Ascomycota</taxon>
        <taxon>Pezizomycotina</taxon>
        <taxon>Sordariomycetes</taxon>
        <taxon>Xylariomycetidae</taxon>
        <taxon>Amphisphaeriales</taxon>
        <taxon>Sporocadaceae</taxon>
        <taxon>Seiridium</taxon>
    </lineage>
</organism>